<accession>A0AAF0FPU5</accession>
<name>A0AAF0FPU5_9EURY</name>
<dbReference type="AlphaFoldDB" id="A0AAF0FPU5"/>
<reference evidence="1" key="1">
    <citation type="submission" date="2022-01" db="EMBL/GenBank/DDBJ databases">
        <title>Complete genome of Methanomicrobium antiquum DSM 21220.</title>
        <authorList>
            <person name="Chen S.-C."/>
            <person name="You Y.-T."/>
            <person name="Zhou Y.-Z."/>
            <person name="Lai M.-C."/>
        </authorList>
    </citation>
    <scope>NUCLEOTIDE SEQUENCE</scope>
    <source>
        <strain evidence="1">DSM 21220</strain>
    </source>
</reference>
<dbReference type="EMBL" id="CP091092">
    <property type="protein sequence ID" value="WFN36404.1"/>
    <property type="molecule type" value="Genomic_DNA"/>
</dbReference>
<protein>
    <submittedName>
        <fullName evidence="1">Uncharacterized protein</fullName>
    </submittedName>
</protein>
<dbReference type="GeneID" id="79950668"/>
<dbReference type="RefSeq" id="WP_278099241.1">
    <property type="nucleotide sequence ID" value="NZ_CP091092.1"/>
</dbReference>
<gene>
    <name evidence="1" type="ORF">L1994_09680</name>
</gene>
<keyword evidence="2" id="KW-1185">Reference proteome</keyword>
<dbReference type="KEGG" id="manq:L1994_09680"/>
<dbReference type="Proteomes" id="UP001218895">
    <property type="component" value="Chromosome"/>
</dbReference>
<proteinExistence type="predicted"/>
<organism evidence="1 2">
    <name type="scientific">Methanomicrobium antiquum</name>
    <dbReference type="NCBI Taxonomy" id="487686"/>
    <lineage>
        <taxon>Archaea</taxon>
        <taxon>Methanobacteriati</taxon>
        <taxon>Methanobacteriota</taxon>
        <taxon>Stenosarchaea group</taxon>
        <taxon>Methanomicrobia</taxon>
        <taxon>Methanomicrobiales</taxon>
        <taxon>Methanomicrobiaceae</taxon>
        <taxon>Methanomicrobium</taxon>
    </lineage>
</organism>
<evidence type="ECO:0000313" key="1">
    <source>
        <dbReference type="EMBL" id="WFN36404.1"/>
    </source>
</evidence>
<evidence type="ECO:0000313" key="2">
    <source>
        <dbReference type="Proteomes" id="UP001218895"/>
    </source>
</evidence>
<sequence length="304" mass="34521">MQTKVCMPAVKTKRGKKMKMKKGMRALSLLLVMALLGAMFVPAVSAEIFNDGKKEIREAQWTYSSIIQKSQYDNYNDFCLENSKYYKYLSEKFGKAEAEKFFSDEYKKISSELEKNRDAKVSTQITHLTSNIYFWPYGNRDTLTSPNSGPVNVIFLNTDRTQITSDLKNTGDWVGALGFTEYGLCGPSTSQLVWRDSHGGGIIGDQLEAGNPLFLRYHLVLFDGFTDPVEGDWTYGNCHIDEFRLPLSHVVPEDGCNDGRHYIQSFTSQNLNVADDYYVNLQNRESGSPWYNTHDGYGITIEMS</sequence>